<dbReference type="GeneID" id="109480111"/>
<proteinExistence type="predicted"/>
<feature type="region of interest" description="Disordered" evidence="2">
    <location>
        <begin position="576"/>
        <end position="596"/>
    </location>
</feature>
<sequence length="603" mass="67662">MALSCLKFSLGRALAVRPLVQVYRPSPRYNLVFLQYSTSTDKDTASKKDTKFQTSENLAGYFDKGDAQQQASSSVQQKDSATQQKDSTKQQKDSTASVATTADKTTDSTAKIPESKVTPDADPKGKPSTYETSAQVPPSAVPPPPPAKPPAPQIQLSRADLTKEELSRLVLRQDEYVERFIPITRRSLIQHLVQHPGLLTSREKVKFDKFFQALDSAVVTTYHGTLTELKALFDPLNPDKDTISTRQWNRRERAENEFWLLQKLAIVMEKANFHELPKPVVEVALQEHQAGDGVMVRVDATRYDILRFWALGKEVRPPVPVPLAKRLLAALGRLVTRSKNVEPQAQETFKRLVVAVRHNKDGKLTLKAFKDIPINALEQVLPEAKVRMSQFDQAFLYFSVGITSLGMLIKLVTVMASYQVNWSLIVGGVSGLIAARTWSSYKNRHMRYLAELSKTLYYRNIANNRGLLTLLVDRAEDESVKETLLVYTFLLSYQSAGAGTDAPGGAAIGALEKDIEKWVLEKTGSQIRFHADEAVQFLSSFGILKQENNLLSVVPLDTATACLPWQPVGMDSRSEEFDVEEGYDRRQETEKKEQPRKKWFGLF</sequence>
<dbReference type="PANTHER" id="PTHR16095">
    <property type="entry name" value="TRANSMEMBRANE PROTEIN 143 FAMILY MEMBER"/>
    <property type="match status" value="1"/>
</dbReference>
<feature type="region of interest" description="Disordered" evidence="2">
    <location>
        <begin position="61"/>
        <end position="154"/>
    </location>
</feature>
<organism evidence="4 5">
    <name type="scientific">Branchiostoma belcheri</name>
    <name type="common">Amphioxus</name>
    <dbReference type="NCBI Taxonomy" id="7741"/>
    <lineage>
        <taxon>Eukaryota</taxon>
        <taxon>Metazoa</taxon>
        <taxon>Chordata</taxon>
        <taxon>Cephalochordata</taxon>
        <taxon>Leptocardii</taxon>
        <taxon>Amphioxiformes</taxon>
        <taxon>Branchiostomatidae</taxon>
        <taxon>Branchiostoma</taxon>
    </lineage>
</organism>
<feature type="compositionally biased region" description="Basic and acidic residues" evidence="2">
    <location>
        <begin position="113"/>
        <end position="125"/>
    </location>
</feature>
<feature type="compositionally biased region" description="Pro residues" evidence="2">
    <location>
        <begin position="139"/>
        <end position="152"/>
    </location>
</feature>
<feature type="signal peptide" evidence="3">
    <location>
        <begin position="1"/>
        <end position="15"/>
    </location>
</feature>
<keyword evidence="3" id="KW-0732">Signal</keyword>
<keyword evidence="1" id="KW-0597">Phosphoprotein</keyword>
<name>A0A6P5A7X5_BRABE</name>
<evidence type="ECO:0000313" key="4">
    <source>
        <dbReference type="Proteomes" id="UP000515135"/>
    </source>
</evidence>
<evidence type="ECO:0000313" key="5">
    <source>
        <dbReference type="RefSeq" id="XP_019637826.1"/>
    </source>
</evidence>
<dbReference type="KEGG" id="bbel:109480111"/>
<keyword evidence="4" id="KW-1185">Reference proteome</keyword>
<reference evidence="5" key="1">
    <citation type="submission" date="2025-08" db="UniProtKB">
        <authorList>
            <consortium name="RefSeq"/>
        </authorList>
    </citation>
    <scope>IDENTIFICATION</scope>
    <source>
        <tissue evidence="5">Gonad</tissue>
    </source>
</reference>
<dbReference type="PANTHER" id="PTHR16095:SF11">
    <property type="entry name" value="TRANSMEMBRANE PROTEIN 143"/>
    <property type="match status" value="1"/>
</dbReference>
<evidence type="ECO:0000256" key="3">
    <source>
        <dbReference type="SAM" id="SignalP"/>
    </source>
</evidence>
<protein>
    <submittedName>
        <fullName evidence="5">Transmembrane protein 143-like</fullName>
    </submittedName>
</protein>
<evidence type="ECO:0000256" key="2">
    <source>
        <dbReference type="SAM" id="MobiDB-lite"/>
    </source>
</evidence>
<feature type="compositionally biased region" description="Basic and acidic residues" evidence="2">
    <location>
        <begin position="576"/>
        <end position="593"/>
    </location>
</feature>
<gene>
    <name evidence="5" type="primary">LOC109480111</name>
</gene>
<feature type="chain" id="PRO_5027907755" evidence="3">
    <location>
        <begin position="16"/>
        <end position="603"/>
    </location>
</feature>
<dbReference type="Pfam" id="PF12576">
    <property type="entry name" value="DUF3754"/>
    <property type="match status" value="1"/>
</dbReference>
<dbReference type="InterPro" id="IPR022227">
    <property type="entry name" value="DUF3754"/>
</dbReference>
<evidence type="ECO:0000256" key="1">
    <source>
        <dbReference type="ARBA" id="ARBA00022553"/>
    </source>
</evidence>
<dbReference type="OrthoDB" id="2020015at2759"/>
<dbReference type="RefSeq" id="XP_019637826.1">
    <property type="nucleotide sequence ID" value="XM_019782267.1"/>
</dbReference>
<feature type="compositionally biased region" description="Low complexity" evidence="2">
    <location>
        <begin position="93"/>
        <end position="111"/>
    </location>
</feature>
<feature type="compositionally biased region" description="Low complexity" evidence="2">
    <location>
        <begin position="67"/>
        <end position="85"/>
    </location>
</feature>
<dbReference type="Proteomes" id="UP000515135">
    <property type="component" value="Unplaced"/>
</dbReference>
<dbReference type="AlphaFoldDB" id="A0A6P5A7X5"/>
<accession>A0A6P5A7X5</accession>